<evidence type="ECO:0000313" key="3">
    <source>
        <dbReference type="EMBL" id="CAL5091698.1"/>
    </source>
</evidence>
<dbReference type="EMBL" id="OZ075118">
    <property type="protein sequence ID" value="CAL5091698.1"/>
    <property type="molecule type" value="Genomic_DNA"/>
</dbReference>
<dbReference type="Pfam" id="PF00646">
    <property type="entry name" value="F-box"/>
    <property type="match status" value="1"/>
</dbReference>
<accession>A0ABC9GEC8</accession>
<gene>
    <name evidence="3" type="ORF">URODEC1_LOCUS114513</name>
</gene>
<name>A0ABC9GEC8_9POAL</name>
<dbReference type="InterPro" id="IPR036047">
    <property type="entry name" value="F-box-like_dom_sf"/>
</dbReference>
<proteinExistence type="predicted"/>
<feature type="domain" description="F-box protein AT5G49610-like beta-propeller" evidence="2">
    <location>
        <begin position="101"/>
        <end position="364"/>
    </location>
</feature>
<dbReference type="Gene3D" id="1.20.1280.50">
    <property type="match status" value="1"/>
</dbReference>
<organism evidence="3 4">
    <name type="scientific">Urochloa decumbens</name>
    <dbReference type="NCBI Taxonomy" id="240449"/>
    <lineage>
        <taxon>Eukaryota</taxon>
        <taxon>Viridiplantae</taxon>
        <taxon>Streptophyta</taxon>
        <taxon>Embryophyta</taxon>
        <taxon>Tracheophyta</taxon>
        <taxon>Spermatophyta</taxon>
        <taxon>Magnoliopsida</taxon>
        <taxon>Liliopsida</taxon>
        <taxon>Poales</taxon>
        <taxon>Poaceae</taxon>
        <taxon>PACMAD clade</taxon>
        <taxon>Panicoideae</taxon>
        <taxon>Panicodae</taxon>
        <taxon>Paniceae</taxon>
        <taxon>Melinidinae</taxon>
        <taxon>Urochloa</taxon>
    </lineage>
</organism>
<dbReference type="Proteomes" id="UP001497457">
    <property type="component" value="Chromosome 8b"/>
</dbReference>
<dbReference type="AlphaFoldDB" id="A0ABC9GEC8"/>
<evidence type="ECO:0000313" key="4">
    <source>
        <dbReference type="Proteomes" id="UP001497457"/>
    </source>
</evidence>
<sequence>MAPAYRPPRLMDDAVAEILLRLPPENPACLARASLVCKPWHRLVSDPGFLRRYREFHGAPPLLGFLHNNYNTTCDPAHRFFPAAATTRFSLPPLDDWHHGQVLDCRHGRILLYQWEASEIRLAVWDPITGDRKVLPGLSRLSVPSTCYNGVVLCSATGGGCDHLDCHGGHFRVVLLGSDRRGSKACVYSSEAGAWNAPASVHFRKSLFMDCLSYAMLVGDDDLYFRIKMCGKIIKYDLRKHCLSVIEDPPFRCHYNSALMVTEDVLLGAAIIEDSTLQIWSREVKQEGVARWVQRSVTKLDTLIPASSYLLNQPRVCFAEGLGIVYVNTDVGLFSIDVKSWQVNKVSRHRDWYNCIPFLSFYTPGTVRAFSHLLSFTVQLLYDEHKYL</sequence>
<reference evidence="4" key="1">
    <citation type="submission" date="2024-06" db="EMBL/GenBank/DDBJ databases">
        <authorList>
            <person name="Ryan C."/>
        </authorList>
    </citation>
    <scope>NUCLEOTIDE SEQUENCE [LARGE SCALE GENOMIC DNA]</scope>
</reference>
<evidence type="ECO:0000259" key="2">
    <source>
        <dbReference type="Pfam" id="PF23635"/>
    </source>
</evidence>
<evidence type="ECO:0000259" key="1">
    <source>
        <dbReference type="Pfam" id="PF00646"/>
    </source>
</evidence>
<reference evidence="3 4" key="2">
    <citation type="submission" date="2024-10" db="EMBL/GenBank/DDBJ databases">
        <authorList>
            <person name="Ryan C."/>
        </authorList>
    </citation>
    <scope>NUCLEOTIDE SEQUENCE [LARGE SCALE GENOMIC DNA]</scope>
</reference>
<dbReference type="Pfam" id="PF23635">
    <property type="entry name" value="Beta-prop_AT5G49610-like"/>
    <property type="match status" value="1"/>
</dbReference>
<keyword evidence="4" id="KW-1185">Reference proteome</keyword>
<protein>
    <recommendedName>
        <fullName evidence="5">F-box domain-containing protein</fullName>
    </recommendedName>
</protein>
<dbReference type="InterPro" id="IPR056594">
    <property type="entry name" value="AT5G49610-like_b-prop"/>
</dbReference>
<dbReference type="InterPro" id="IPR001810">
    <property type="entry name" value="F-box_dom"/>
</dbReference>
<feature type="domain" description="F-box" evidence="1">
    <location>
        <begin position="12"/>
        <end position="51"/>
    </location>
</feature>
<dbReference type="SUPFAM" id="SSF81383">
    <property type="entry name" value="F-box domain"/>
    <property type="match status" value="1"/>
</dbReference>
<evidence type="ECO:0008006" key="5">
    <source>
        <dbReference type="Google" id="ProtNLM"/>
    </source>
</evidence>
<dbReference type="PANTHER" id="PTHR32133">
    <property type="entry name" value="OS07G0120400 PROTEIN"/>
    <property type="match status" value="1"/>
</dbReference>